<dbReference type="EMBL" id="CP006585">
    <property type="protein sequence ID" value="AGW11944.1"/>
    <property type="molecule type" value="Genomic_DNA"/>
</dbReference>
<dbReference type="Proteomes" id="UP000016587">
    <property type="component" value="Chromosome"/>
</dbReference>
<keyword evidence="3" id="KW-1185">Reference proteome</keyword>
<dbReference type="AlphaFoldDB" id="T2G6W9"/>
<dbReference type="HOGENOM" id="CLU_3364598_0_0_7"/>
<name>T2G6W9_MEGG1</name>
<reference evidence="2 3" key="1">
    <citation type="journal article" date="2013" name="J. Bacteriol.">
        <title>Roles of HynAB and Ech, the only two hydrogenases found in the model sulfate reducer Desulfovibrio gigas.</title>
        <authorList>
            <person name="Morais-Silva F.O."/>
            <person name="Santos C.I."/>
            <person name="Rodrigues R."/>
            <person name="Pereira I.A."/>
            <person name="Rodrigues-Pousada C."/>
        </authorList>
    </citation>
    <scope>NUCLEOTIDE SEQUENCE [LARGE SCALE GENOMIC DNA]</scope>
    <source>
        <strain evidence="3">ATCC 19364 / DSM 1382 / NCIMB 9332 / VKM B-1759</strain>
    </source>
</reference>
<organism evidence="2 3">
    <name type="scientific">Megalodesulfovibrio gigas (strain ATCC 19364 / DSM 1382 / NCIMB 9332 / VKM B-1759)</name>
    <name type="common">Desulfovibrio gigas</name>
    <dbReference type="NCBI Taxonomy" id="1121448"/>
    <lineage>
        <taxon>Bacteria</taxon>
        <taxon>Pseudomonadati</taxon>
        <taxon>Thermodesulfobacteriota</taxon>
        <taxon>Desulfovibrionia</taxon>
        <taxon>Desulfovibrionales</taxon>
        <taxon>Desulfovibrionaceae</taxon>
        <taxon>Megalodesulfovibrio</taxon>
    </lineage>
</organism>
<gene>
    <name evidence="2" type="ORF">DGI_0002</name>
</gene>
<dbReference type="KEGG" id="dgg:DGI_0002"/>
<evidence type="ECO:0000313" key="2">
    <source>
        <dbReference type="EMBL" id="AGW11944.1"/>
    </source>
</evidence>
<reference evidence="3" key="2">
    <citation type="submission" date="2013-07" db="EMBL/GenBank/DDBJ databases">
        <authorList>
            <person name="Morais-Silva F.O."/>
            <person name="Rezende A.M."/>
            <person name="Pimentel C."/>
            <person name="Resende D.M."/>
            <person name="Santos C.I."/>
            <person name="Clemente C."/>
            <person name="de Oliveira L.M."/>
            <person name="da Silva S.M."/>
            <person name="Costa D.A."/>
            <person name="Varela-Raposo A."/>
            <person name="Horacio E.C.A."/>
            <person name="Matos M."/>
            <person name="Flores O."/>
            <person name="Ruiz J.C."/>
            <person name="Rodrigues-Pousada C."/>
        </authorList>
    </citation>
    <scope>NUCLEOTIDE SEQUENCE [LARGE SCALE GENOMIC DNA]</scope>
    <source>
        <strain evidence="3">ATCC 19364 / DSM 1382 / NCIMB 9332 / VKM B-1759</strain>
    </source>
</reference>
<feature type="region of interest" description="Disordered" evidence="1">
    <location>
        <begin position="1"/>
        <end position="35"/>
    </location>
</feature>
<dbReference type="PATRIC" id="fig|1121448.10.peg.2"/>
<sequence length="35" mass="3696">MYDNNSALLSLDLPGPFQDQLGGRSQDTGKTVGAE</sequence>
<proteinExistence type="predicted"/>
<evidence type="ECO:0000313" key="3">
    <source>
        <dbReference type="Proteomes" id="UP000016587"/>
    </source>
</evidence>
<protein>
    <submittedName>
        <fullName evidence="2">Uncharacterized protein</fullName>
    </submittedName>
</protein>
<evidence type="ECO:0000256" key="1">
    <source>
        <dbReference type="SAM" id="MobiDB-lite"/>
    </source>
</evidence>
<accession>T2G6W9</accession>